<dbReference type="Proteomes" id="UP000664096">
    <property type="component" value="Unassembled WGS sequence"/>
</dbReference>
<accession>A0A939EFC5</accession>
<evidence type="ECO:0000256" key="1">
    <source>
        <dbReference type="ARBA" id="ARBA00010641"/>
    </source>
</evidence>
<protein>
    <submittedName>
        <fullName evidence="7">Sigma-70 family RNA polymerase sigma factor</fullName>
    </submittedName>
</protein>
<dbReference type="RefSeq" id="WP_207142071.1">
    <property type="nucleotide sequence ID" value="NZ_JAEKJZ010000004.1"/>
</dbReference>
<keyword evidence="2" id="KW-0805">Transcription regulation</keyword>
<comment type="caution">
    <text evidence="7">The sequence shown here is derived from an EMBL/GenBank/DDBJ whole genome shotgun (WGS) entry which is preliminary data.</text>
</comment>
<dbReference type="EMBL" id="JAEKJZ010000004">
    <property type="protein sequence ID" value="MBN9672211.1"/>
    <property type="molecule type" value="Genomic_DNA"/>
</dbReference>
<dbReference type="AlphaFoldDB" id="A0A939EFC5"/>
<dbReference type="NCBIfam" id="TIGR02937">
    <property type="entry name" value="sigma70-ECF"/>
    <property type="match status" value="1"/>
</dbReference>
<proteinExistence type="inferred from homology"/>
<name>A0A939EFC5_9HYPH</name>
<dbReference type="InterPro" id="IPR007627">
    <property type="entry name" value="RNA_pol_sigma70_r2"/>
</dbReference>
<evidence type="ECO:0000256" key="4">
    <source>
        <dbReference type="ARBA" id="ARBA00023163"/>
    </source>
</evidence>
<dbReference type="InterPro" id="IPR013249">
    <property type="entry name" value="RNA_pol_sigma70_r4_t2"/>
</dbReference>
<dbReference type="PANTHER" id="PTHR43133:SF63">
    <property type="entry name" value="RNA POLYMERASE SIGMA FACTOR FECI-RELATED"/>
    <property type="match status" value="1"/>
</dbReference>
<dbReference type="InterPro" id="IPR014284">
    <property type="entry name" value="RNA_pol_sigma-70_dom"/>
</dbReference>
<evidence type="ECO:0000256" key="3">
    <source>
        <dbReference type="ARBA" id="ARBA00023082"/>
    </source>
</evidence>
<feature type="domain" description="RNA polymerase sigma factor 70 region 4 type 2" evidence="6">
    <location>
        <begin position="131"/>
        <end position="181"/>
    </location>
</feature>
<evidence type="ECO:0000313" key="8">
    <source>
        <dbReference type="Proteomes" id="UP000664096"/>
    </source>
</evidence>
<dbReference type="GO" id="GO:0016987">
    <property type="term" value="F:sigma factor activity"/>
    <property type="evidence" value="ECO:0007669"/>
    <property type="project" value="UniProtKB-KW"/>
</dbReference>
<dbReference type="Gene3D" id="1.10.1740.10">
    <property type="match status" value="1"/>
</dbReference>
<evidence type="ECO:0000256" key="2">
    <source>
        <dbReference type="ARBA" id="ARBA00023015"/>
    </source>
</evidence>
<dbReference type="InterPro" id="IPR036388">
    <property type="entry name" value="WH-like_DNA-bd_sf"/>
</dbReference>
<dbReference type="InterPro" id="IPR013325">
    <property type="entry name" value="RNA_pol_sigma_r2"/>
</dbReference>
<evidence type="ECO:0000259" key="5">
    <source>
        <dbReference type="Pfam" id="PF04542"/>
    </source>
</evidence>
<dbReference type="InterPro" id="IPR013324">
    <property type="entry name" value="RNA_pol_sigma_r3/r4-like"/>
</dbReference>
<comment type="similarity">
    <text evidence="1">Belongs to the sigma-70 factor family. ECF subfamily.</text>
</comment>
<keyword evidence="3" id="KW-0731">Sigma factor</keyword>
<dbReference type="SUPFAM" id="SSF88946">
    <property type="entry name" value="Sigma2 domain of RNA polymerase sigma factors"/>
    <property type="match status" value="1"/>
</dbReference>
<keyword evidence="4" id="KW-0804">Transcription</keyword>
<organism evidence="7 8">
    <name type="scientific">Roseibium aggregatum</name>
    <dbReference type="NCBI Taxonomy" id="187304"/>
    <lineage>
        <taxon>Bacteria</taxon>
        <taxon>Pseudomonadati</taxon>
        <taxon>Pseudomonadota</taxon>
        <taxon>Alphaproteobacteria</taxon>
        <taxon>Hyphomicrobiales</taxon>
        <taxon>Stappiaceae</taxon>
        <taxon>Roseibium</taxon>
    </lineage>
</organism>
<dbReference type="Pfam" id="PF04542">
    <property type="entry name" value="Sigma70_r2"/>
    <property type="match status" value="1"/>
</dbReference>
<dbReference type="GO" id="GO:0006352">
    <property type="term" value="P:DNA-templated transcription initiation"/>
    <property type="evidence" value="ECO:0007669"/>
    <property type="project" value="InterPro"/>
</dbReference>
<evidence type="ECO:0000313" key="7">
    <source>
        <dbReference type="EMBL" id="MBN9672211.1"/>
    </source>
</evidence>
<reference evidence="7" key="1">
    <citation type="submission" date="2020-12" db="EMBL/GenBank/DDBJ databases">
        <title>Oil enriched cultivation method for isolating marine PHA-producing bacteria.</title>
        <authorList>
            <person name="Zheng W."/>
            <person name="Yu S."/>
            <person name="Huang Y."/>
        </authorList>
    </citation>
    <scope>NUCLEOTIDE SEQUENCE</scope>
    <source>
        <strain evidence="7">SY-2-12</strain>
    </source>
</reference>
<dbReference type="InterPro" id="IPR039425">
    <property type="entry name" value="RNA_pol_sigma-70-like"/>
</dbReference>
<dbReference type="SUPFAM" id="SSF88659">
    <property type="entry name" value="Sigma3 and sigma4 domains of RNA polymerase sigma factors"/>
    <property type="match status" value="1"/>
</dbReference>
<feature type="domain" description="RNA polymerase sigma-70 region 2" evidence="5">
    <location>
        <begin position="30"/>
        <end position="94"/>
    </location>
</feature>
<sequence length="194" mass="21670">MGFDGLINSSDAGAATAETLAARKTLDDAIEAYYDDIRHAMLRQGAGPGQATEIVHDLYVQLCRKPERLAGKNSLRAFLIRAALNLGIDRARRSAFERKLFDVLDERAHAIQAKSDPLETRLDMPKRIAVLQRAIFDLPPQCRKVFIAYRIAGMAKPQIAEDLGIKTDSVDRHLRNAMLRCLEAMDAFEEAQSF</sequence>
<gene>
    <name evidence="7" type="ORF">JF539_17795</name>
</gene>
<dbReference type="Pfam" id="PF08281">
    <property type="entry name" value="Sigma70_r4_2"/>
    <property type="match status" value="1"/>
</dbReference>
<dbReference type="GO" id="GO:0003677">
    <property type="term" value="F:DNA binding"/>
    <property type="evidence" value="ECO:0007669"/>
    <property type="project" value="InterPro"/>
</dbReference>
<dbReference type="Gene3D" id="1.10.10.10">
    <property type="entry name" value="Winged helix-like DNA-binding domain superfamily/Winged helix DNA-binding domain"/>
    <property type="match status" value="1"/>
</dbReference>
<dbReference type="PANTHER" id="PTHR43133">
    <property type="entry name" value="RNA POLYMERASE ECF-TYPE SIGMA FACTO"/>
    <property type="match status" value="1"/>
</dbReference>
<evidence type="ECO:0000259" key="6">
    <source>
        <dbReference type="Pfam" id="PF08281"/>
    </source>
</evidence>